<feature type="domain" description="Reverse transcriptase Ty1/copia-type" evidence="1">
    <location>
        <begin position="119"/>
        <end position="195"/>
    </location>
</feature>
<dbReference type="EnsemblPlants" id="evm.model.03.1748">
    <property type="protein sequence ID" value="cds.evm.model.03.1748"/>
    <property type="gene ID" value="evm.TU.03.1748"/>
</dbReference>
<dbReference type="EMBL" id="UZAU01000331">
    <property type="status" value="NOT_ANNOTATED_CDS"/>
    <property type="molecule type" value="Genomic_DNA"/>
</dbReference>
<proteinExistence type="predicted"/>
<dbReference type="AlphaFoldDB" id="A0A803P6I0"/>
<evidence type="ECO:0000313" key="2">
    <source>
        <dbReference type="EnsemblPlants" id="cds.evm.model.03.1748"/>
    </source>
</evidence>
<organism evidence="2 3">
    <name type="scientific">Cannabis sativa</name>
    <name type="common">Hemp</name>
    <name type="synonym">Marijuana</name>
    <dbReference type="NCBI Taxonomy" id="3483"/>
    <lineage>
        <taxon>Eukaryota</taxon>
        <taxon>Viridiplantae</taxon>
        <taxon>Streptophyta</taxon>
        <taxon>Embryophyta</taxon>
        <taxon>Tracheophyta</taxon>
        <taxon>Spermatophyta</taxon>
        <taxon>Magnoliopsida</taxon>
        <taxon>eudicotyledons</taxon>
        <taxon>Gunneridae</taxon>
        <taxon>Pentapetalae</taxon>
        <taxon>rosids</taxon>
        <taxon>fabids</taxon>
        <taxon>Rosales</taxon>
        <taxon>Cannabaceae</taxon>
        <taxon>Cannabis</taxon>
    </lineage>
</organism>
<evidence type="ECO:0000259" key="1">
    <source>
        <dbReference type="Pfam" id="PF07727"/>
    </source>
</evidence>
<dbReference type="InterPro" id="IPR013103">
    <property type="entry name" value="RVT_2"/>
</dbReference>
<protein>
    <recommendedName>
        <fullName evidence="1">Reverse transcriptase Ty1/copia-type domain-containing protein</fullName>
    </recommendedName>
</protein>
<dbReference type="Proteomes" id="UP000596661">
    <property type="component" value="Chromosome 3"/>
</dbReference>
<reference evidence="2" key="2">
    <citation type="submission" date="2021-03" db="UniProtKB">
        <authorList>
            <consortium name="EnsemblPlants"/>
        </authorList>
    </citation>
    <scope>IDENTIFICATION</scope>
</reference>
<name>A0A803P6I0_CANSA</name>
<keyword evidence="3" id="KW-1185">Reference proteome</keyword>
<dbReference type="Pfam" id="PF07727">
    <property type="entry name" value="RVT_2"/>
    <property type="match status" value="1"/>
</dbReference>
<reference evidence="2" key="1">
    <citation type="submission" date="2018-11" db="EMBL/GenBank/DDBJ databases">
        <authorList>
            <person name="Grassa J C."/>
        </authorList>
    </citation>
    <scope>NUCLEOTIDE SEQUENCE [LARGE SCALE GENOMIC DNA]</scope>
</reference>
<accession>A0A803P6I0</accession>
<evidence type="ECO:0000313" key="3">
    <source>
        <dbReference type="Proteomes" id="UP000596661"/>
    </source>
</evidence>
<dbReference type="Gramene" id="evm.model.03.1748">
    <property type="protein sequence ID" value="cds.evm.model.03.1748"/>
    <property type="gene ID" value="evm.TU.03.1748"/>
</dbReference>
<sequence>MVRYVFLNGVGGGICSGVHKADVILQMPGLFNGSANFRGFVCGNFSGFWCAADVGGNKGVSEFILNNGEEVPEAFKARKGYHQSLGGGSHYFQEGHLSWPPLVCAHSQMEVEKRMATDKDDMLIISKENVKVENLRNLLKAKFEMKEFREATKILRMNIKRDRQKGKRVLNKEDYIHKLIKRFFMEEAKITKQPITYHLSTQLSKAQCPTEPEHIEELKEIPYSNVVRSAMYLIVCTRLDLVHTMSILSKNMANPGKEHW</sequence>